<proteinExistence type="predicted"/>
<evidence type="ECO:0000313" key="4">
    <source>
        <dbReference type="Proteomes" id="UP000486351"/>
    </source>
</evidence>
<dbReference type="EMBL" id="QXGB01006589">
    <property type="protein sequence ID" value="KAE9160543.1"/>
    <property type="molecule type" value="Genomic_DNA"/>
</dbReference>
<evidence type="ECO:0000313" key="1">
    <source>
        <dbReference type="EMBL" id="KAE9160543.1"/>
    </source>
</evidence>
<dbReference type="EMBL" id="QXFY01007911">
    <property type="protein sequence ID" value="KAE9265137.1"/>
    <property type="molecule type" value="Genomic_DNA"/>
</dbReference>
<dbReference type="AlphaFoldDB" id="A0A6A3V862"/>
<dbReference type="Proteomes" id="UP000433483">
    <property type="component" value="Unassembled WGS sequence"/>
</dbReference>
<evidence type="ECO:0000313" key="2">
    <source>
        <dbReference type="EMBL" id="KAE9265137.1"/>
    </source>
</evidence>
<comment type="caution">
    <text evidence="1">The sequence shown here is derived from an EMBL/GenBank/DDBJ whole genome shotgun (WGS) entry which is preliminary data.</text>
</comment>
<feature type="non-terminal residue" evidence="1">
    <location>
        <position position="48"/>
    </location>
</feature>
<keyword evidence="3" id="KW-1185">Reference proteome</keyword>
<dbReference type="OrthoDB" id="126457at2759"/>
<reference evidence="1 3" key="1">
    <citation type="submission" date="2018-08" db="EMBL/GenBank/DDBJ databases">
        <title>Genomic investigation of the strawberry pathogen Phytophthora fragariae indicates pathogenicity is determined by transcriptional variation in three key races.</title>
        <authorList>
            <person name="Adams T.M."/>
            <person name="Armitage A.D."/>
            <person name="Sobczyk M.K."/>
            <person name="Bates H.J."/>
            <person name="Dunwell J.M."/>
            <person name="Nellist C.F."/>
            <person name="Harrison R.J."/>
        </authorList>
    </citation>
    <scope>NUCLEOTIDE SEQUENCE [LARGE SCALE GENOMIC DNA]</scope>
    <source>
        <strain evidence="1 3">NOV-27</strain>
        <strain evidence="2 4">NOV-77</strain>
    </source>
</reference>
<protein>
    <submittedName>
        <fullName evidence="1">Uncharacterized protein</fullName>
    </submittedName>
</protein>
<evidence type="ECO:0000313" key="3">
    <source>
        <dbReference type="Proteomes" id="UP000433483"/>
    </source>
</evidence>
<organism evidence="1 3">
    <name type="scientific">Phytophthora fragariae</name>
    <dbReference type="NCBI Taxonomy" id="53985"/>
    <lineage>
        <taxon>Eukaryota</taxon>
        <taxon>Sar</taxon>
        <taxon>Stramenopiles</taxon>
        <taxon>Oomycota</taxon>
        <taxon>Peronosporomycetes</taxon>
        <taxon>Peronosporales</taxon>
        <taxon>Peronosporaceae</taxon>
        <taxon>Phytophthora</taxon>
    </lineage>
</organism>
<name>A0A6A3V862_9STRA</name>
<sequence length="48" mass="5632">MREASEMESMNVTPRLEIATHRPLAQIKPYAGLRDKQENSMQWLRAFV</sequence>
<gene>
    <name evidence="1" type="ORF">PF005_g31601</name>
    <name evidence="2" type="ORF">PF008_g31938</name>
</gene>
<dbReference type="Proteomes" id="UP000486351">
    <property type="component" value="Unassembled WGS sequence"/>
</dbReference>
<accession>A0A6A3V862</accession>